<evidence type="ECO:0000256" key="4">
    <source>
        <dbReference type="ARBA" id="ARBA00023267"/>
    </source>
</evidence>
<organism evidence="7 8">
    <name type="scientific">Rubneribacter badeniensis</name>
    <dbReference type="NCBI Taxonomy" id="2070688"/>
    <lineage>
        <taxon>Bacteria</taxon>
        <taxon>Bacillati</taxon>
        <taxon>Actinomycetota</taxon>
        <taxon>Coriobacteriia</taxon>
        <taxon>Eggerthellales</taxon>
        <taxon>Eggerthellaceae</taxon>
        <taxon>Rubneribacter</taxon>
    </lineage>
</organism>
<dbReference type="EC" id="6.3.4.15" evidence="5"/>
<dbReference type="NCBIfam" id="TIGR00121">
    <property type="entry name" value="birA_ligase"/>
    <property type="match status" value="1"/>
</dbReference>
<dbReference type="PROSITE" id="PS51733">
    <property type="entry name" value="BPL_LPL_CATALYTIC"/>
    <property type="match status" value="1"/>
</dbReference>
<evidence type="ECO:0000313" key="7">
    <source>
        <dbReference type="EMBL" id="PNV66071.1"/>
    </source>
</evidence>
<evidence type="ECO:0000256" key="5">
    <source>
        <dbReference type="ARBA" id="ARBA00024227"/>
    </source>
</evidence>
<protein>
    <recommendedName>
        <fullName evidence="5">biotin--[biotin carboxyl-carrier protein] ligase</fullName>
        <ecNumber evidence="5">6.3.4.15</ecNumber>
    </recommendedName>
</protein>
<proteinExistence type="predicted"/>
<sequence length="274" mass="29234">MLEAKDIEEGLGSDSSWRIHAHEIVASTMTEAQRLAERGEAEFTLVVADCQTAGSGRFDRRWYSPPGEGVWMTALLRPDLSAECAPLLTLTAAVSVAEALDGLGFSVGIKWPNDVLAASGPYRWRKLCGIRAEMAVEGDRVAWVNVGIGINVGSVSFPKELSDVATSLQELAGAPVSRKACACAVLERLEANYRRLLKDGFFQIRHSWIAHAIGLGEPVRISDVDGEVSGVSLGIDGEGRLLVEVPDEGVRTILSGDLVFEVRASGSQSGASNA</sequence>
<dbReference type="InterPro" id="IPR004143">
    <property type="entry name" value="BPL_LPL_catalytic"/>
</dbReference>
<dbReference type="CDD" id="cd16442">
    <property type="entry name" value="BPL"/>
    <property type="match status" value="1"/>
</dbReference>
<evidence type="ECO:0000256" key="1">
    <source>
        <dbReference type="ARBA" id="ARBA00022598"/>
    </source>
</evidence>
<dbReference type="AlphaFoldDB" id="A0A2K2U6Y3"/>
<reference evidence="7 8" key="1">
    <citation type="journal article" date="2018" name="Int. J. Syst. Evol. Microbiol.">
        <title>Rubneribacter badeniensis gen. nov., sp. nov. and Enteroscipio rubneri gen. nov., sp. nov., new members of the Eggerthellaceae isolated from human faeces.</title>
        <authorList>
            <person name="Danylec N."/>
            <person name="Gobl A."/>
            <person name="Stoll D.A."/>
            <person name="Hetzer B."/>
            <person name="Kulling S.E."/>
            <person name="Huch M."/>
        </authorList>
    </citation>
    <scope>NUCLEOTIDE SEQUENCE [LARGE SCALE GENOMIC DNA]</scope>
    <source>
        <strain evidence="7 8">ResAG-85</strain>
    </source>
</reference>
<dbReference type="SUPFAM" id="SSF50037">
    <property type="entry name" value="C-terminal domain of transcriptional repressors"/>
    <property type="match status" value="1"/>
</dbReference>
<feature type="domain" description="BPL/LPL catalytic" evidence="6">
    <location>
        <begin position="8"/>
        <end position="197"/>
    </location>
</feature>
<dbReference type="GO" id="GO:0005524">
    <property type="term" value="F:ATP binding"/>
    <property type="evidence" value="ECO:0007669"/>
    <property type="project" value="UniProtKB-KW"/>
</dbReference>
<evidence type="ECO:0000259" key="6">
    <source>
        <dbReference type="PROSITE" id="PS51733"/>
    </source>
</evidence>
<keyword evidence="1 7" id="KW-0436">Ligase</keyword>
<dbReference type="GO" id="GO:0005737">
    <property type="term" value="C:cytoplasm"/>
    <property type="evidence" value="ECO:0007669"/>
    <property type="project" value="TreeGrafter"/>
</dbReference>
<dbReference type="EMBL" id="PPEL01000009">
    <property type="protein sequence ID" value="PNV66071.1"/>
    <property type="molecule type" value="Genomic_DNA"/>
</dbReference>
<dbReference type="Gene3D" id="2.30.30.100">
    <property type="match status" value="1"/>
</dbReference>
<dbReference type="InterPro" id="IPR008988">
    <property type="entry name" value="Transcriptional_repressor_C"/>
</dbReference>
<gene>
    <name evidence="7" type="ORF">C2L80_03250</name>
</gene>
<keyword evidence="3" id="KW-0067">ATP-binding</keyword>
<accession>A0A2K2U6Y3</accession>
<comment type="caution">
    <text evidence="7">The sequence shown here is derived from an EMBL/GenBank/DDBJ whole genome shotgun (WGS) entry which is preliminary data.</text>
</comment>
<dbReference type="Pfam" id="PF03099">
    <property type="entry name" value="BPL_LplA_LipB"/>
    <property type="match status" value="1"/>
</dbReference>
<dbReference type="InterPro" id="IPR045864">
    <property type="entry name" value="aa-tRNA-synth_II/BPL/LPL"/>
</dbReference>
<dbReference type="InterPro" id="IPR004408">
    <property type="entry name" value="Biotin_CoA_COase_ligase"/>
</dbReference>
<name>A0A2K2U6Y3_9ACTN</name>
<dbReference type="Gene3D" id="3.30.930.10">
    <property type="entry name" value="Bira Bifunctional Protein, Domain 2"/>
    <property type="match status" value="1"/>
</dbReference>
<evidence type="ECO:0000256" key="2">
    <source>
        <dbReference type="ARBA" id="ARBA00022741"/>
    </source>
</evidence>
<keyword evidence="2" id="KW-0547">Nucleotide-binding</keyword>
<dbReference type="SUPFAM" id="SSF55681">
    <property type="entry name" value="Class II aaRS and biotin synthetases"/>
    <property type="match status" value="1"/>
</dbReference>
<evidence type="ECO:0000313" key="8">
    <source>
        <dbReference type="Proteomes" id="UP000236488"/>
    </source>
</evidence>
<dbReference type="PANTHER" id="PTHR12835">
    <property type="entry name" value="BIOTIN PROTEIN LIGASE"/>
    <property type="match status" value="1"/>
</dbReference>
<dbReference type="Proteomes" id="UP000236488">
    <property type="component" value="Unassembled WGS sequence"/>
</dbReference>
<evidence type="ECO:0000256" key="3">
    <source>
        <dbReference type="ARBA" id="ARBA00022840"/>
    </source>
</evidence>
<dbReference type="PANTHER" id="PTHR12835:SF5">
    <property type="entry name" value="BIOTIN--PROTEIN LIGASE"/>
    <property type="match status" value="1"/>
</dbReference>
<dbReference type="GO" id="GO:0004077">
    <property type="term" value="F:biotin--[biotin carboxyl-carrier protein] ligase activity"/>
    <property type="evidence" value="ECO:0007669"/>
    <property type="project" value="UniProtKB-EC"/>
</dbReference>
<dbReference type="Pfam" id="PF02237">
    <property type="entry name" value="BPL_C"/>
    <property type="match status" value="1"/>
</dbReference>
<dbReference type="InterPro" id="IPR003142">
    <property type="entry name" value="BPL_C"/>
</dbReference>
<keyword evidence="8" id="KW-1185">Reference proteome</keyword>
<dbReference type="RefSeq" id="WP_087195744.1">
    <property type="nucleotide sequence ID" value="NZ_PPEL01000009.1"/>
</dbReference>
<keyword evidence="4" id="KW-0092">Biotin</keyword>